<dbReference type="InterPro" id="IPR002885">
    <property type="entry name" value="PPR_rpt"/>
</dbReference>
<name>A0ABD3EHQ6_9LAMI</name>
<dbReference type="Proteomes" id="UP001632038">
    <property type="component" value="Unassembled WGS sequence"/>
</dbReference>
<evidence type="ECO:0000256" key="5">
    <source>
        <dbReference type="SAM" id="MobiDB-lite"/>
    </source>
</evidence>
<feature type="repeat" description="PPR" evidence="3">
    <location>
        <begin position="131"/>
        <end position="165"/>
    </location>
</feature>
<sequence length="581" mass="66464">MFYIHVSSQLLKNNLKSLLSPVVITNAAYFSSGQIAPHRKPTKHIRAPRKKSPAKKQQNPEPKVYAREKIIRIYKILKYSTWDSAQQQLENDISTKWDSYTVTQVLKTHPPLEKAWLFFNWASSQKKFKHDQYTYTTMLDIFGEAKRISSMMFIFNQMKEKSVKIDAVTYTSLMHWVSNDGDIDGAVSLWKEMKAKECRPTIVSYTAYMKILFDHGKVNQAACVYKEMLDSGLSPNCYTYTVLMEYLASSGKFDEALEIFKKMQEAGVQPDKATCNILIDIGSRTGEISAMTKILEYMKENFIVLRFPVYQKALKAFEIHGECDYDMQLLRQVNRHFSQKEYIAENYDELNIENGLVLELLNKQNLVAVDSLLTDMLDKNVRLETEVISKVIQVNNDRNRQKGALLAYDYSVKLGINIDRTAYLALIGLSIRINSYQKVVEIFERMTELGFSLGTHLNALLIYRLGCSAREANSAAKVFGLLPERDKTSAEYTALIATYFSSGNAEKGLETFDIMRNEGVNVALGTYSVLIAGLEKCGGKSRELENYRREMKRLRSERNVVKMEEKICNLLFAGDFISSHA</sequence>
<dbReference type="PANTHER" id="PTHR47447:SF27">
    <property type="entry name" value="PENTACOTRIPEPTIDE-REPEAT REGION OF PRORP DOMAIN-CONTAINING PROTEIN"/>
    <property type="match status" value="1"/>
</dbReference>
<keyword evidence="2" id="KW-0677">Repeat</keyword>
<dbReference type="Gene3D" id="1.25.40.10">
    <property type="entry name" value="Tetratricopeptide repeat domain"/>
    <property type="match status" value="3"/>
</dbReference>
<keyword evidence="4" id="KW-0175">Coiled coil</keyword>
<keyword evidence="7" id="KW-1185">Reference proteome</keyword>
<gene>
    <name evidence="6" type="ORF">CASFOL_002417</name>
</gene>
<feature type="region of interest" description="Disordered" evidence="5">
    <location>
        <begin position="37"/>
        <end position="62"/>
    </location>
</feature>
<reference evidence="7" key="1">
    <citation type="journal article" date="2024" name="IScience">
        <title>Strigolactones Initiate the Formation of Haustorium-like Structures in Castilleja.</title>
        <authorList>
            <person name="Buerger M."/>
            <person name="Peterson D."/>
            <person name="Chory J."/>
        </authorList>
    </citation>
    <scope>NUCLEOTIDE SEQUENCE [LARGE SCALE GENOMIC DNA]</scope>
</reference>
<dbReference type="EMBL" id="JAVIJP010000005">
    <property type="protein sequence ID" value="KAL3652736.1"/>
    <property type="molecule type" value="Genomic_DNA"/>
</dbReference>
<feature type="repeat" description="PPR" evidence="3">
    <location>
        <begin position="488"/>
        <end position="522"/>
    </location>
</feature>
<dbReference type="NCBIfam" id="TIGR00756">
    <property type="entry name" value="PPR"/>
    <property type="match status" value="4"/>
</dbReference>
<comment type="caution">
    <text evidence="6">The sequence shown here is derived from an EMBL/GenBank/DDBJ whole genome shotgun (WGS) entry which is preliminary data.</text>
</comment>
<evidence type="ECO:0000256" key="4">
    <source>
        <dbReference type="SAM" id="Coils"/>
    </source>
</evidence>
<dbReference type="AlphaFoldDB" id="A0ABD3EHQ6"/>
<dbReference type="InterPro" id="IPR011990">
    <property type="entry name" value="TPR-like_helical_dom_sf"/>
</dbReference>
<feature type="compositionally biased region" description="Basic residues" evidence="5">
    <location>
        <begin position="37"/>
        <end position="54"/>
    </location>
</feature>
<protein>
    <recommendedName>
        <fullName evidence="8">Pentatricopeptide repeat-containing protein</fullName>
    </recommendedName>
</protein>
<evidence type="ECO:0000313" key="7">
    <source>
        <dbReference type="Proteomes" id="UP001632038"/>
    </source>
</evidence>
<feature type="repeat" description="PPR" evidence="3">
    <location>
        <begin position="166"/>
        <end position="200"/>
    </location>
</feature>
<dbReference type="PROSITE" id="PS51375">
    <property type="entry name" value="PPR"/>
    <property type="match status" value="5"/>
</dbReference>
<comment type="similarity">
    <text evidence="1">Belongs to the PPR family. P subfamily.</text>
</comment>
<feature type="coiled-coil region" evidence="4">
    <location>
        <begin position="537"/>
        <end position="564"/>
    </location>
</feature>
<dbReference type="Pfam" id="PF13041">
    <property type="entry name" value="PPR_2"/>
    <property type="match status" value="2"/>
</dbReference>
<evidence type="ECO:0000313" key="6">
    <source>
        <dbReference type="EMBL" id="KAL3652736.1"/>
    </source>
</evidence>
<feature type="repeat" description="PPR" evidence="3">
    <location>
        <begin position="201"/>
        <end position="235"/>
    </location>
</feature>
<dbReference type="PANTHER" id="PTHR47447">
    <property type="entry name" value="OS03G0856100 PROTEIN"/>
    <property type="match status" value="1"/>
</dbReference>
<accession>A0ABD3EHQ6</accession>
<feature type="repeat" description="PPR" evidence="3">
    <location>
        <begin position="236"/>
        <end position="270"/>
    </location>
</feature>
<dbReference type="Pfam" id="PF13812">
    <property type="entry name" value="PPR_3"/>
    <property type="match status" value="2"/>
</dbReference>
<evidence type="ECO:0000256" key="1">
    <source>
        <dbReference type="ARBA" id="ARBA00007626"/>
    </source>
</evidence>
<evidence type="ECO:0000256" key="2">
    <source>
        <dbReference type="ARBA" id="ARBA00022737"/>
    </source>
</evidence>
<evidence type="ECO:0008006" key="8">
    <source>
        <dbReference type="Google" id="ProtNLM"/>
    </source>
</evidence>
<evidence type="ECO:0000256" key="3">
    <source>
        <dbReference type="PROSITE-ProRule" id="PRU00708"/>
    </source>
</evidence>
<proteinExistence type="inferred from homology"/>
<organism evidence="6 7">
    <name type="scientific">Castilleja foliolosa</name>
    <dbReference type="NCBI Taxonomy" id="1961234"/>
    <lineage>
        <taxon>Eukaryota</taxon>
        <taxon>Viridiplantae</taxon>
        <taxon>Streptophyta</taxon>
        <taxon>Embryophyta</taxon>
        <taxon>Tracheophyta</taxon>
        <taxon>Spermatophyta</taxon>
        <taxon>Magnoliopsida</taxon>
        <taxon>eudicotyledons</taxon>
        <taxon>Gunneridae</taxon>
        <taxon>Pentapetalae</taxon>
        <taxon>asterids</taxon>
        <taxon>lamiids</taxon>
        <taxon>Lamiales</taxon>
        <taxon>Orobanchaceae</taxon>
        <taxon>Pedicularideae</taxon>
        <taxon>Castillejinae</taxon>
        <taxon>Castilleja</taxon>
    </lineage>
</organism>